<feature type="region of interest" description="Disordered" evidence="10">
    <location>
        <begin position="207"/>
        <end position="621"/>
    </location>
</feature>
<dbReference type="PANTHER" id="PTHR13763">
    <property type="entry name" value="BREAST CANCER TYPE 1 SUSCEPTIBILITY PROTEIN BRCA1"/>
    <property type="match status" value="1"/>
</dbReference>
<feature type="region of interest" description="Disordered" evidence="10">
    <location>
        <begin position="737"/>
        <end position="929"/>
    </location>
</feature>
<evidence type="ECO:0000313" key="13">
    <source>
        <dbReference type="EMBL" id="GBG24512.1"/>
    </source>
</evidence>
<feature type="compositionally biased region" description="Low complexity" evidence="10">
    <location>
        <begin position="1"/>
        <end position="13"/>
    </location>
</feature>
<dbReference type="InterPro" id="IPR013083">
    <property type="entry name" value="Znf_RING/FYVE/PHD"/>
</dbReference>
<keyword evidence="6" id="KW-0862">Zinc</keyword>
<dbReference type="InterPro" id="IPR001357">
    <property type="entry name" value="BRCT_dom"/>
</dbReference>
<comment type="caution">
    <text evidence="13">The sequence shown here is derived from an EMBL/GenBank/DDBJ whole genome shotgun (WGS) entry which is preliminary data.</text>
</comment>
<dbReference type="PROSITE" id="PS50089">
    <property type="entry name" value="ZF_RING_2"/>
    <property type="match status" value="1"/>
</dbReference>
<dbReference type="Proteomes" id="UP000241890">
    <property type="component" value="Unassembled WGS sequence"/>
</dbReference>
<evidence type="ECO:0000256" key="4">
    <source>
        <dbReference type="ARBA" id="ARBA00022763"/>
    </source>
</evidence>
<feature type="compositionally biased region" description="Basic and acidic residues" evidence="10">
    <location>
        <begin position="790"/>
        <end position="822"/>
    </location>
</feature>
<dbReference type="SUPFAM" id="SSF52113">
    <property type="entry name" value="BRCT domain"/>
    <property type="match status" value="2"/>
</dbReference>
<dbReference type="PANTHER" id="PTHR13763:SF0">
    <property type="entry name" value="BREAST CANCER TYPE 1 SUSCEPTIBILITY PROTEIN"/>
    <property type="match status" value="1"/>
</dbReference>
<keyword evidence="4" id="KW-0227">DNA damage</keyword>
<organism evidence="13 14">
    <name type="scientific">Hondaea fermentalgiana</name>
    <dbReference type="NCBI Taxonomy" id="2315210"/>
    <lineage>
        <taxon>Eukaryota</taxon>
        <taxon>Sar</taxon>
        <taxon>Stramenopiles</taxon>
        <taxon>Bigyra</taxon>
        <taxon>Labyrinthulomycetes</taxon>
        <taxon>Thraustochytrida</taxon>
        <taxon>Thraustochytriidae</taxon>
        <taxon>Hondaea</taxon>
    </lineage>
</organism>
<feature type="region of interest" description="Disordered" evidence="10">
    <location>
        <begin position="1"/>
        <end position="27"/>
    </location>
</feature>
<comment type="subcellular location">
    <subcellularLocation>
        <location evidence="1">Nucleus</location>
    </subcellularLocation>
</comment>
<keyword evidence="3" id="KW-0677">Repeat</keyword>
<keyword evidence="8" id="KW-0539">Nucleus</keyword>
<dbReference type="PROSITE" id="PS00518">
    <property type="entry name" value="ZF_RING_1"/>
    <property type="match status" value="1"/>
</dbReference>
<sequence length="1167" mass="127909">MGDLAATATATATRDGREGEQKEEELNEEELDVREIVKCVQAIGQDLTCSICYSLLKDPLMTPCRHVFCTDCLKRSLCAREVCPLCKTEVTRRTTRSCDKLVLVLKHYKQLHPHNAKYSQAPADGDDDDNEVKDDEEDTKHKKPKKPTDAYDNSAMTQISSLSQIAEGLGANPNRLFPGRVRPQQPMTSLEYMRYRENRLSRFSRLIGEDDDDDDDDNHDDDNNDEGAEEKGDDPVMQGEDMQEDEQAEEREQTTGSPVFHPEASVEETNSQPATSAQQDVDMADTVVEATLLPSEVVEPSQMAQTATTQENEDVSKDESENQAQDSHNAGELKGDAISSAGSNLPRIRTASHPSQTRRSTHVTPVSAFRRGRGPFLGSNSLGTPLSSKSAATTPATVLLPRSQSQSQSQSQSMDTPLSTISRPRPLASVDETDEKPSAMKRRKSGPEEEDTEVDHCPPCNLEKVLFQESLVGQEKSSEPEVAQSSQSPLEQDQQEADNNSKNEEQGANDEATSVAVNDNETQHAIVIEDQEEPVDEASQATNVAMDVDFRDNASTQEHDDGNDDNGVNGLAENTGANPEAVDPLSATQKDTPEKHMIVRSSKKRKTSTSRQSSITPSQVDTLVNFVEHAQSEAPATHIDAVATPSKLSKSKSKAQTTRNHEPESALTDGTSRPRFALGDFVTVARRMQPGMNKPGGVGKITKVHSDGTYDIRYALDGRREKMVEAIHLTSGIDVNSTSLLGSHTQSTPATPVMQQWSARGRPKRRSAPRDRFDPESFISQAEIAQFCRTSEKAEEAQEKDNEKEEKKKGDENRKGGRERQPLQRLPSRSSRVLDAANEAKTDTNVQDAKETSSSRGKRRSGTKTSSQRQKRRRGTKTRSASPTPQSDEEVLPTAAGDTKASGPAKKSKSTKRRTRSRSPGPEVALSSTKRPTIVLTSLSSEARRQNIVDDIYNLHGEVELEDTERATHLVVPCIRKASQGRIAKARTLKYVRAIAAGLWIVDVRWVRDSANANAWLAEGPYEIQGDMKTIGLSRDGPKRSREAHAQDKDSGKGLFAGVTMFLCGSFAGSRVPPKRDLESIFAMCGGTLIRNRRDLEAARSAGASSMCVVLCENLDTARQDPHYAAITAQPNVRVLTPQWLLNSVSTYEVQDTSPYTATPAVAAGGR</sequence>
<feature type="compositionally biased region" description="Basic and acidic residues" evidence="10">
    <location>
        <begin position="548"/>
        <end position="560"/>
    </location>
</feature>
<keyword evidence="2" id="KW-0479">Metal-binding</keyword>
<feature type="compositionally biased region" description="Basic and acidic residues" evidence="10">
    <location>
        <begin position="838"/>
        <end position="853"/>
    </location>
</feature>
<feature type="compositionally biased region" description="Acidic residues" evidence="10">
    <location>
        <begin position="209"/>
        <end position="228"/>
    </location>
</feature>
<dbReference type="SMART" id="SM00292">
    <property type="entry name" value="BRCT"/>
    <property type="match status" value="2"/>
</dbReference>
<dbReference type="PROSITE" id="PS50172">
    <property type="entry name" value="BRCT"/>
    <property type="match status" value="2"/>
</dbReference>
<keyword evidence="14" id="KW-1185">Reference proteome</keyword>
<feature type="domain" description="BRCT" evidence="12">
    <location>
        <begin position="933"/>
        <end position="1024"/>
    </location>
</feature>
<gene>
    <name evidence="13" type="ORF">FCC1311_007312</name>
</gene>
<dbReference type="GO" id="GO:0000724">
    <property type="term" value="P:double-strand break repair via homologous recombination"/>
    <property type="evidence" value="ECO:0007669"/>
    <property type="project" value="TreeGrafter"/>
</dbReference>
<evidence type="ECO:0000256" key="6">
    <source>
        <dbReference type="ARBA" id="ARBA00022833"/>
    </source>
</evidence>
<evidence type="ECO:0000256" key="8">
    <source>
        <dbReference type="ARBA" id="ARBA00023242"/>
    </source>
</evidence>
<feature type="compositionally biased region" description="Polar residues" evidence="10">
    <location>
        <begin position="511"/>
        <end position="520"/>
    </location>
</feature>
<evidence type="ECO:0000256" key="7">
    <source>
        <dbReference type="ARBA" id="ARBA00023204"/>
    </source>
</evidence>
<dbReference type="Gene3D" id="3.40.50.10190">
    <property type="entry name" value="BRCT domain"/>
    <property type="match status" value="2"/>
</dbReference>
<feature type="domain" description="RING-type" evidence="11">
    <location>
        <begin position="49"/>
        <end position="87"/>
    </location>
</feature>
<evidence type="ECO:0000313" key="14">
    <source>
        <dbReference type="Proteomes" id="UP000241890"/>
    </source>
</evidence>
<dbReference type="OrthoDB" id="527344at2759"/>
<protein>
    <submittedName>
        <fullName evidence="13">E3 ubiquitin-protein ligase LNX</fullName>
    </submittedName>
</protein>
<dbReference type="InterPro" id="IPR001841">
    <property type="entry name" value="Znf_RING"/>
</dbReference>
<dbReference type="InterPro" id="IPR036420">
    <property type="entry name" value="BRCT_dom_sf"/>
</dbReference>
<evidence type="ECO:0000256" key="3">
    <source>
        <dbReference type="ARBA" id="ARBA00022737"/>
    </source>
</evidence>
<reference evidence="13 14" key="1">
    <citation type="submission" date="2017-12" db="EMBL/GenBank/DDBJ databases">
        <title>Sequencing, de novo assembly and annotation of complete genome of a new Thraustochytrid species, strain FCC1311.</title>
        <authorList>
            <person name="Sedici K."/>
            <person name="Godart F."/>
            <person name="Aiese Cigliano R."/>
            <person name="Sanseverino W."/>
            <person name="Barakat M."/>
            <person name="Ortet P."/>
            <person name="Marechal E."/>
            <person name="Cagnac O."/>
            <person name="Amato A."/>
        </authorList>
    </citation>
    <scope>NUCLEOTIDE SEQUENCE [LARGE SCALE GENOMIC DNA]</scope>
</reference>
<evidence type="ECO:0000256" key="9">
    <source>
        <dbReference type="PROSITE-ProRule" id="PRU00175"/>
    </source>
</evidence>
<evidence type="ECO:0000259" key="11">
    <source>
        <dbReference type="PROSITE" id="PS50089"/>
    </source>
</evidence>
<dbReference type="GO" id="GO:0008270">
    <property type="term" value="F:zinc ion binding"/>
    <property type="evidence" value="ECO:0007669"/>
    <property type="project" value="UniProtKB-KW"/>
</dbReference>
<dbReference type="Gene3D" id="3.30.40.10">
    <property type="entry name" value="Zinc/RING finger domain, C3HC4 (zinc finger)"/>
    <property type="match status" value="1"/>
</dbReference>
<dbReference type="InterPro" id="IPR031099">
    <property type="entry name" value="BRCA1-associated"/>
</dbReference>
<feature type="region of interest" description="Disordered" evidence="10">
    <location>
        <begin position="170"/>
        <end position="192"/>
    </location>
</feature>
<name>A0A2R5G0G9_9STRA</name>
<feature type="compositionally biased region" description="Polar residues" evidence="10">
    <location>
        <begin position="267"/>
        <end position="279"/>
    </location>
</feature>
<dbReference type="Pfam" id="PF00533">
    <property type="entry name" value="BRCT"/>
    <property type="match status" value="1"/>
</dbReference>
<feature type="compositionally biased region" description="Polar residues" evidence="10">
    <location>
        <begin position="378"/>
        <end position="396"/>
    </location>
</feature>
<feature type="compositionally biased region" description="Acidic residues" evidence="10">
    <location>
        <begin position="124"/>
        <end position="137"/>
    </location>
</feature>
<proteinExistence type="predicted"/>
<dbReference type="GO" id="GO:0045944">
    <property type="term" value="P:positive regulation of transcription by RNA polymerase II"/>
    <property type="evidence" value="ECO:0007669"/>
    <property type="project" value="TreeGrafter"/>
</dbReference>
<dbReference type="GO" id="GO:0005634">
    <property type="term" value="C:nucleus"/>
    <property type="evidence" value="ECO:0007669"/>
    <property type="project" value="UniProtKB-SubCell"/>
</dbReference>
<dbReference type="InParanoid" id="A0A2R5G0G9"/>
<dbReference type="EMBL" id="BEYU01000006">
    <property type="protein sequence ID" value="GBG24512.1"/>
    <property type="molecule type" value="Genomic_DNA"/>
</dbReference>
<feature type="compositionally biased region" description="Polar residues" evidence="10">
    <location>
        <begin position="737"/>
        <end position="758"/>
    </location>
</feature>
<evidence type="ECO:0000256" key="10">
    <source>
        <dbReference type="SAM" id="MobiDB-lite"/>
    </source>
</evidence>
<feature type="compositionally biased region" description="Low complexity" evidence="10">
    <location>
        <begin position="403"/>
        <end position="413"/>
    </location>
</feature>
<feature type="domain" description="BRCT" evidence="12">
    <location>
        <begin position="1051"/>
        <end position="1158"/>
    </location>
</feature>
<feature type="compositionally biased region" description="Polar residues" evidence="10">
    <location>
        <begin position="483"/>
        <end position="498"/>
    </location>
</feature>
<keyword evidence="5 9" id="KW-0863">Zinc-finger</keyword>
<dbReference type="Pfam" id="PF16589">
    <property type="entry name" value="BRCT_2"/>
    <property type="match status" value="1"/>
</dbReference>
<evidence type="ECO:0000256" key="1">
    <source>
        <dbReference type="ARBA" id="ARBA00004123"/>
    </source>
</evidence>
<feature type="compositionally biased region" description="Polar residues" evidence="10">
    <location>
        <begin position="352"/>
        <end position="364"/>
    </location>
</feature>
<dbReference type="GO" id="GO:0004842">
    <property type="term" value="F:ubiquitin-protein transferase activity"/>
    <property type="evidence" value="ECO:0007669"/>
    <property type="project" value="TreeGrafter"/>
</dbReference>
<evidence type="ECO:0000256" key="5">
    <source>
        <dbReference type="ARBA" id="ARBA00022771"/>
    </source>
</evidence>
<feature type="compositionally biased region" description="Basic residues" evidence="10">
    <location>
        <begin position="906"/>
        <end position="917"/>
    </location>
</feature>
<dbReference type="Pfam" id="PF13923">
    <property type="entry name" value="zf-C3HC4_2"/>
    <property type="match status" value="1"/>
</dbReference>
<keyword evidence="7" id="KW-0234">DNA repair</keyword>
<feature type="region of interest" description="Disordered" evidence="10">
    <location>
        <begin position="635"/>
        <end position="674"/>
    </location>
</feature>
<dbReference type="AlphaFoldDB" id="A0A2R5G0G9"/>
<feature type="region of interest" description="Disordered" evidence="10">
    <location>
        <begin position="114"/>
        <end position="153"/>
    </location>
</feature>
<dbReference type="InterPro" id="IPR017907">
    <property type="entry name" value="Znf_RING_CS"/>
</dbReference>
<dbReference type="SMART" id="SM00184">
    <property type="entry name" value="RING"/>
    <property type="match status" value="1"/>
</dbReference>
<evidence type="ECO:0000256" key="2">
    <source>
        <dbReference type="ARBA" id="ARBA00022723"/>
    </source>
</evidence>
<dbReference type="SUPFAM" id="SSF57850">
    <property type="entry name" value="RING/U-box"/>
    <property type="match status" value="1"/>
</dbReference>
<evidence type="ECO:0000259" key="12">
    <source>
        <dbReference type="PROSITE" id="PS50172"/>
    </source>
</evidence>
<accession>A0A2R5G0G9</accession>